<dbReference type="EMBL" id="MTBD01000090">
    <property type="protein sequence ID" value="PRP68644.1"/>
    <property type="molecule type" value="Genomic_DNA"/>
</dbReference>
<dbReference type="Proteomes" id="UP000239469">
    <property type="component" value="Unassembled WGS sequence"/>
</dbReference>
<gene>
    <name evidence="3" type="ORF">BUE93_21215</name>
</gene>
<dbReference type="Pfam" id="PF13808">
    <property type="entry name" value="DDE_Tnp_1_assoc"/>
    <property type="match status" value="1"/>
</dbReference>
<feature type="domain" description="H repeat-associated protein N-terminal" evidence="2">
    <location>
        <begin position="2"/>
        <end position="89"/>
    </location>
</feature>
<dbReference type="InterPro" id="IPR002559">
    <property type="entry name" value="Transposase_11"/>
</dbReference>
<proteinExistence type="predicted"/>
<dbReference type="GO" id="GO:0006313">
    <property type="term" value="P:DNA transposition"/>
    <property type="evidence" value="ECO:0007669"/>
    <property type="project" value="InterPro"/>
</dbReference>
<dbReference type="GO" id="GO:0003677">
    <property type="term" value="F:DNA binding"/>
    <property type="evidence" value="ECO:0007669"/>
    <property type="project" value="InterPro"/>
</dbReference>
<evidence type="ECO:0000313" key="3">
    <source>
        <dbReference type="EMBL" id="PRP68644.1"/>
    </source>
</evidence>
<organism evidence="3 4">
    <name type="scientific">Chromobacterium amazonense</name>
    <dbReference type="NCBI Taxonomy" id="1382803"/>
    <lineage>
        <taxon>Bacteria</taxon>
        <taxon>Pseudomonadati</taxon>
        <taxon>Pseudomonadota</taxon>
        <taxon>Betaproteobacteria</taxon>
        <taxon>Neisseriales</taxon>
        <taxon>Chromobacteriaceae</taxon>
        <taxon>Chromobacterium</taxon>
    </lineage>
</organism>
<protein>
    <submittedName>
        <fullName evidence="3">ISAs1 family transposase</fullName>
    </submittedName>
</protein>
<evidence type="ECO:0000313" key="4">
    <source>
        <dbReference type="Proteomes" id="UP000239469"/>
    </source>
</evidence>
<name>A0A2S9WYW0_9NEIS</name>
<evidence type="ECO:0000259" key="1">
    <source>
        <dbReference type="Pfam" id="PF01609"/>
    </source>
</evidence>
<dbReference type="GO" id="GO:0004803">
    <property type="term" value="F:transposase activity"/>
    <property type="evidence" value="ECO:0007669"/>
    <property type="project" value="InterPro"/>
</dbReference>
<dbReference type="InterPro" id="IPR047647">
    <property type="entry name" value="ISAs1_transpos"/>
</dbReference>
<comment type="caution">
    <text evidence="3">The sequence shown here is derived from an EMBL/GenBank/DDBJ whole genome shotgun (WGS) entry which is preliminary data.</text>
</comment>
<sequence length="365" mass="40495">MQALEHIDDPRQPSNGTLHDFREILVIAICAVLCDNDTFEEMVAWARYKQDWLRRFLGLKNGIPSEDTFLRIFRLMDPKQFESAFRTWAGGILPALDNEQLAIDGKTVRGSSRGGRQAIHMVSAFATQAGLVLGQEKVHEKSNEITAIPALLENLKLKGLLVSIDAMGCQRDIARQIHQQGGDYLLAVKGNQTALLSALEAAFIDAGDAPHAHGTAQSGHGREVVQLVRVLPVAERVDVEGWPGCQTLGVMDSLRQIGDRPGQWERRYYISSRLLSAEDLAQAARAHWGIENRLHWMLDVSFAEDASSVCKDYAPENLSLLKKIVLNLVRSVPMGKNGKMSMRIKRKAAAWDDDVRAQFLGLAPL</sequence>
<dbReference type="Pfam" id="PF01609">
    <property type="entry name" value="DDE_Tnp_1"/>
    <property type="match status" value="1"/>
</dbReference>
<dbReference type="InterPro" id="IPR051698">
    <property type="entry name" value="Transposase_11-like"/>
</dbReference>
<evidence type="ECO:0000259" key="2">
    <source>
        <dbReference type="Pfam" id="PF13808"/>
    </source>
</evidence>
<dbReference type="InterPro" id="IPR032806">
    <property type="entry name" value="YbfD_N"/>
</dbReference>
<dbReference type="RefSeq" id="WP_106078168.1">
    <property type="nucleotide sequence ID" value="NZ_MTBD01000090.1"/>
</dbReference>
<dbReference type="OrthoDB" id="8587058at2"/>
<dbReference type="PANTHER" id="PTHR30298">
    <property type="entry name" value="H REPEAT-ASSOCIATED PREDICTED TRANSPOSASE"/>
    <property type="match status" value="1"/>
</dbReference>
<reference evidence="3 4" key="1">
    <citation type="submission" date="2017-01" db="EMBL/GenBank/DDBJ databases">
        <title>New insights into the genetic diversity of Chromobacterium isolated from tropical freshwater lake.</title>
        <authorList>
            <person name="Santos A.B."/>
            <person name="Nascimento A.M."/>
            <person name="Da Silva P.C."/>
        </authorList>
    </citation>
    <scope>NUCLEOTIDE SEQUENCE [LARGE SCALE GENOMIC DNA]</scope>
    <source>
        <strain evidence="3 4">56AF</strain>
    </source>
</reference>
<dbReference type="AlphaFoldDB" id="A0A2S9WYW0"/>
<feature type="domain" description="Transposase IS4-like" evidence="1">
    <location>
        <begin position="100"/>
        <end position="328"/>
    </location>
</feature>
<accession>A0A2S9WYW0</accession>
<dbReference type="NCBIfam" id="NF033564">
    <property type="entry name" value="transpos_ISAs1"/>
    <property type="match status" value="1"/>
</dbReference>
<dbReference type="PANTHER" id="PTHR30298:SF0">
    <property type="entry name" value="PROTEIN YBFL-RELATED"/>
    <property type="match status" value="1"/>
</dbReference>